<protein>
    <submittedName>
        <fullName evidence="2">Uncharacterized protein</fullName>
    </submittedName>
</protein>
<keyword evidence="1" id="KW-1133">Transmembrane helix</keyword>
<gene>
    <name evidence="2" type="ORF">G4993_18085</name>
</gene>
<comment type="caution">
    <text evidence="2">The sequence shown here is derived from an EMBL/GenBank/DDBJ whole genome shotgun (WGS) entry which is preliminary data.</text>
</comment>
<name>A0AAJ3KP18_MEDGN</name>
<reference evidence="2" key="2">
    <citation type="submission" date="2020-02" db="EMBL/GenBank/DDBJ databases">
        <authorList>
            <person name="Littmann E."/>
            <person name="Sorbara M."/>
        </authorList>
    </citation>
    <scope>NUCLEOTIDE SEQUENCE</scope>
    <source>
        <strain evidence="2">MSK.15.32</strain>
    </source>
</reference>
<dbReference type="RefSeq" id="WP_244092868.1">
    <property type="nucleotide sequence ID" value="NZ_JAAIRV010000132.1"/>
</dbReference>
<dbReference type="Pfam" id="PF18975">
    <property type="entry name" value="DUF5711"/>
    <property type="match status" value="1"/>
</dbReference>
<evidence type="ECO:0000313" key="3">
    <source>
        <dbReference type="Proteomes" id="UP001296580"/>
    </source>
</evidence>
<dbReference type="InterPro" id="IPR043765">
    <property type="entry name" value="DUF5711"/>
</dbReference>
<evidence type="ECO:0000313" key="2">
    <source>
        <dbReference type="EMBL" id="NSI60246.1"/>
    </source>
</evidence>
<dbReference type="SUPFAM" id="SSF50956">
    <property type="entry name" value="Thermostable phytase (3-phytase)"/>
    <property type="match status" value="1"/>
</dbReference>
<proteinExistence type="predicted"/>
<reference evidence="2" key="1">
    <citation type="journal article" date="2020" name="Cell Host Microbe">
        <title>Functional and Genomic Variation between Human-Derived Isolates of Lachnospiraceae Reveals Inter- and Intra-Species Diversity.</title>
        <authorList>
            <person name="Sorbara M.T."/>
            <person name="Littmann E.R."/>
            <person name="Fontana E."/>
            <person name="Moody T.U."/>
            <person name="Kohout C.E."/>
            <person name="Gjonbalaj M."/>
            <person name="Eaton V."/>
            <person name="Seok R."/>
            <person name="Leiner I.M."/>
            <person name="Pamer E.G."/>
        </authorList>
    </citation>
    <scope>NUCLEOTIDE SEQUENCE</scope>
    <source>
        <strain evidence="2">MSK.15.32</strain>
    </source>
</reference>
<organism evidence="2 3">
    <name type="scientific">Mediterraneibacter gnavus</name>
    <name type="common">Ruminococcus gnavus</name>
    <dbReference type="NCBI Taxonomy" id="33038"/>
    <lineage>
        <taxon>Bacteria</taxon>
        <taxon>Bacillati</taxon>
        <taxon>Bacillota</taxon>
        <taxon>Clostridia</taxon>
        <taxon>Lachnospirales</taxon>
        <taxon>Lachnospiraceae</taxon>
        <taxon>Mediterraneibacter</taxon>
    </lineage>
</organism>
<keyword evidence="1" id="KW-0812">Transmembrane</keyword>
<dbReference type="AlphaFoldDB" id="A0AAJ3KP18"/>
<sequence length="235" mass="25957">ERNRKAKARERAEEEYADDYERRLSRHKRSVVKKTVITVVAIAAAVTAVGFYIEKRSYHTYKVVQTSEQEDIVSTNYVEMDGNILRYSPDGVSLVSDKMSTLWSETYQMQNPVADVNGTHAVIADKDGTTLEIYDKSGKTGSVTTSYSIVKAKVSKSGLVAAILDGGDDTWIDFYGTDGSLIAENQTKIDDPGYPLDIAVSEDGVIMMVTYQFVDGSDTTSYVAFYNFGEIGRAS</sequence>
<feature type="transmembrane region" description="Helical" evidence="1">
    <location>
        <begin position="31"/>
        <end position="53"/>
    </location>
</feature>
<evidence type="ECO:0000256" key="1">
    <source>
        <dbReference type="SAM" id="Phobius"/>
    </source>
</evidence>
<feature type="non-terminal residue" evidence="2">
    <location>
        <position position="235"/>
    </location>
</feature>
<feature type="non-terminal residue" evidence="2">
    <location>
        <position position="1"/>
    </location>
</feature>
<dbReference type="Proteomes" id="UP001296580">
    <property type="component" value="Unassembled WGS sequence"/>
</dbReference>
<keyword evidence="1" id="KW-0472">Membrane</keyword>
<dbReference type="EMBL" id="JAAIRV010000132">
    <property type="protein sequence ID" value="NSI60246.1"/>
    <property type="molecule type" value="Genomic_DNA"/>
</dbReference>
<accession>A0AAJ3KP18</accession>